<evidence type="ECO:0000256" key="5">
    <source>
        <dbReference type="ARBA" id="ARBA00023136"/>
    </source>
</evidence>
<name>A0A411YLS2_9ACTN</name>
<dbReference type="Proteomes" id="UP000291469">
    <property type="component" value="Chromosome"/>
</dbReference>
<evidence type="ECO:0000256" key="3">
    <source>
        <dbReference type="ARBA" id="ARBA00022692"/>
    </source>
</evidence>
<dbReference type="EMBL" id="CP036402">
    <property type="protein sequence ID" value="QBI22130.1"/>
    <property type="molecule type" value="Genomic_DNA"/>
</dbReference>
<evidence type="ECO:0000256" key="6">
    <source>
        <dbReference type="RuleBase" id="RU363032"/>
    </source>
</evidence>
<evidence type="ECO:0000259" key="7">
    <source>
        <dbReference type="PROSITE" id="PS50928"/>
    </source>
</evidence>
<dbReference type="AlphaFoldDB" id="A0A411YLS2"/>
<evidence type="ECO:0000256" key="4">
    <source>
        <dbReference type="ARBA" id="ARBA00022989"/>
    </source>
</evidence>
<evidence type="ECO:0000313" key="9">
    <source>
        <dbReference type="Proteomes" id="UP000291469"/>
    </source>
</evidence>
<dbReference type="InterPro" id="IPR035906">
    <property type="entry name" value="MetI-like_sf"/>
</dbReference>
<sequence length="214" mass="22519">MGFLEYFIDNPGRALELSIEHATLVLAGLALGGVVGILIGMLAYTRPVASSISTAAAATILTIPSFALFGLMLPLFGLGNSGPIVALAAYALLPIVRNTVTGLQEVDPAVVESARGMGMSRRQVLWRVELPLAWPVILAGLRVATMVLTSIAAIAAYIGAMGWGQEVTRALQNIGSVWALDVALAATVGIVVVALVLDLLWTLLRRFTTPRGMR</sequence>
<keyword evidence="4 6" id="KW-1133">Transmembrane helix</keyword>
<keyword evidence="9" id="KW-1185">Reference proteome</keyword>
<evidence type="ECO:0000256" key="2">
    <source>
        <dbReference type="ARBA" id="ARBA00022448"/>
    </source>
</evidence>
<dbReference type="Gene3D" id="1.10.3720.10">
    <property type="entry name" value="MetI-like"/>
    <property type="match status" value="1"/>
</dbReference>
<dbReference type="CDD" id="cd06261">
    <property type="entry name" value="TM_PBP2"/>
    <property type="match status" value="1"/>
</dbReference>
<dbReference type="PROSITE" id="PS50928">
    <property type="entry name" value="ABC_TM1"/>
    <property type="match status" value="1"/>
</dbReference>
<feature type="transmembrane region" description="Helical" evidence="6">
    <location>
        <begin position="22"/>
        <end position="44"/>
    </location>
</feature>
<accession>A0A411YLS2</accession>
<evidence type="ECO:0000313" key="8">
    <source>
        <dbReference type="EMBL" id="QBI22130.1"/>
    </source>
</evidence>
<reference evidence="8 9" key="1">
    <citation type="submission" date="2019-01" db="EMBL/GenBank/DDBJ databases">
        <title>Egibacter rhizosphaerae EGI 80759T.</title>
        <authorList>
            <person name="Chen D.-D."/>
            <person name="Tian Y."/>
            <person name="Jiao J.-Y."/>
            <person name="Zhang X.-T."/>
            <person name="Zhang Y.-G."/>
            <person name="Zhang Y."/>
            <person name="Xiao M."/>
            <person name="Shu W.-S."/>
            <person name="Li W.-J."/>
        </authorList>
    </citation>
    <scope>NUCLEOTIDE SEQUENCE [LARGE SCALE GENOMIC DNA]</scope>
    <source>
        <strain evidence="8 9">EGI 80759</strain>
    </source>
</reference>
<feature type="domain" description="ABC transmembrane type-1" evidence="7">
    <location>
        <begin position="18"/>
        <end position="201"/>
    </location>
</feature>
<comment type="subcellular location">
    <subcellularLocation>
        <location evidence="6">Cell membrane</location>
        <topology evidence="6">Multi-pass membrane protein</topology>
    </subcellularLocation>
    <subcellularLocation>
        <location evidence="1">Membrane</location>
        <topology evidence="1">Multi-pass membrane protein</topology>
    </subcellularLocation>
</comment>
<protein>
    <submittedName>
        <fullName evidence="8">ABC transporter permease</fullName>
    </submittedName>
</protein>
<keyword evidence="2 6" id="KW-0813">Transport</keyword>
<dbReference type="KEGG" id="erz:ER308_19135"/>
<dbReference type="GO" id="GO:0005886">
    <property type="term" value="C:plasma membrane"/>
    <property type="evidence" value="ECO:0007669"/>
    <property type="project" value="UniProtKB-SubCell"/>
</dbReference>
<organism evidence="8 9">
    <name type="scientific">Egibacter rhizosphaerae</name>
    <dbReference type="NCBI Taxonomy" id="1670831"/>
    <lineage>
        <taxon>Bacteria</taxon>
        <taxon>Bacillati</taxon>
        <taxon>Actinomycetota</taxon>
        <taxon>Nitriliruptoria</taxon>
        <taxon>Egibacterales</taxon>
        <taxon>Egibacteraceae</taxon>
        <taxon>Egibacter</taxon>
    </lineage>
</organism>
<dbReference type="GO" id="GO:0031460">
    <property type="term" value="P:glycine betaine transport"/>
    <property type="evidence" value="ECO:0007669"/>
    <property type="project" value="TreeGrafter"/>
</dbReference>
<feature type="transmembrane region" description="Helical" evidence="6">
    <location>
        <begin position="132"/>
        <end position="158"/>
    </location>
</feature>
<dbReference type="PANTHER" id="PTHR30177:SF4">
    <property type="entry name" value="OSMOPROTECTANT IMPORT PERMEASE PROTEIN OSMW"/>
    <property type="match status" value="1"/>
</dbReference>
<comment type="similarity">
    <text evidence="6">Belongs to the binding-protein-dependent transport system permease family.</text>
</comment>
<evidence type="ECO:0000256" key="1">
    <source>
        <dbReference type="ARBA" id="ARBA00004141"/>
    </source>
</evidence>
<gene>
    <name evidence="8" type="ORF">ER308_19135</name>
</gene>
<feature type="transmembrane region" description="Helical" evidence="6">
    <location>
        <begin position="56"/>
        <end position="76"/>
    </location>
</feature>
<feature type="transmembrane region" description="Helical" evidence="6">
    <location>
        <begin position="178"/>
        <end position="204"/>
    </location>
</feature>
<keyword evidence="5 6" id="KW-0472">Membrane</keyword>
<feature type="transmembrane region" description="Helical" evidence="6">
    <location>
        <begin position="82"/>
        <end position="100"/>
    </location>
</feature>
<proteinExistence type="inferred from homology"/>
<dbReference type="InterPro" id="IPR000515">
    <property type="entry name" value="MetI-like"/>
</dbReference>
<dbReference type="InterPro" id="IPR051204">
    <property type="entry name" value="ABC_transp_perm/SBD"/>
</dbReference>
<dbReference type="SUPFAM" id="SSF161098">
    <property type="entry name" value="MetI-like"/>
    <property type="match status" value="1"/>
</dbReference>
<dbReference type="GO" id="GO:0055085">
    <property type="term" value="P:transmembrane transport"/>
    <property type="evidence" value="ECO:0007669"/>
    <property type="project" value="InterPro"/>
</dbReference>
<keyword evidence="3 6" id="KW-0812">Transmembrane</keyword>
<dbReference type="Pfam" id="PF00528">
    <property type="entry name" value="BPD_transp_1"/>
    <property type="match status" value="1"/>
</dbReference>
<dbReference type="OrthoDB" id="9801163at2"/>
<dbReference type="PANTHER" id="PTHR30177">
    <property type="entry name" value="GLYCINE BETAINE/L-PROLINE TRANSPORT SYSTEM PERMEASE PROTEIN PROW"/>
    <property type="match status" value="1"/>
</dbReference>